<feature type="binding site" evidence="8">
    <location>
        <position position="96"/>
    </location>
    <ligand>
        <name>Zn(2+)</name>
        <dbReference type="ChEBI" id="CHEBI:29105"/>
    </ligand>
</feature>
<dbReference type="InterPro" id="IPR020058">
    <property type="entry name" value="Glu/Gln-tRNA-synth_Ib_cat-dom"/>
</dbReference>
<feature type="domain" description="Aminoacyl-tRNA synthetase class I anticodon-binding" evidence="10">
    <location>
        <begin position="322"/>
        <end position="423"/>
    </location>
</feature>
<comment type="subcellular location">
    <subcellularLocation>
        <location evidence="8">Cytoplasm</location>
    </subcellularLocation>
</comment>
<keyword evidence="7 8" id="KW-0030">Aminoacyl-tRNA synthetase</keyword>
<keyword evidence="8" id="KW-0862">Zinc</keyword>
<comment type="subunit">
    <text evidence="8">Monomer.</text>
</comment>
<feature type="short sequence motif" description="'HIGH' region" evidence="8">
    <location>
        <begin position="6"/>
        <end position="16"/>
    </location>
</feature>
<dbReference type="InterPro" id="IPR004527">
    <property type="entry name" value="Glu-tRNA-ligase_bac/mito"/>
</dbReference>
<dbReference type="InterPro" id="IPR020751">
    <property type="entry name" value="aa-tRNA-synth_I_codon-bd_sub2"/>
</dbReference>
<dbReference type="GO" id="GO:0000049">
    <property type="term" value="F:tRNA binding"/>
    <property type="evidence" value="ECO:0007669"/>
    <property type="project" value="InterPro"/>
</dbReference>
<dbReference type="SUPFAM" id="SSF48163">
    <property type="entry name" value="An anticodon-binding domain of class I aminoacyl-tRNA synthetases"/>
    <property type="match status" value="1"/>
</dbReference>
<comment type="cofactor">
    <cofactor evidence="8">
        <name>Zn(2+)</name>
        <dbReference type="ChEBI" id="CHEBI:29105"/>
    </cofactor>
    <text evidence="8">Binds 1 zinc ion per subunit.</text>
</comment>
<dbReference type="GO" id="GO:0004818">
    <property type="term" value="F:glutamate-tRNA ligase activity"/>
    <property type="evidence" value="ECO:0007669"/>
    <property type="project" value="UniProtKB-UniRule"/>
</dbReference>
<dbReference type="RefSeq" id="WP_004319646.1">
    <property type="nucleotide sequence ID" value="NZ_CP012543.1"/>
</dbReference>
<dbReference type="Pfam" id="PF19269">
    <property type="entry name" value="Anticodon_2"/>
    <property type="match status" value="1"/>
</dbReference>
<organism evidence="11 12">
    <name type="scientific">Campylobacter rectus</name>
    <name type="common">Wolinella recta</name>
    <dbReference type="NCBI Taxonomy" id="203"/>
    <lineage>
        <taxon>Bacteria</taxon>
        <taxon>Pseudomonadati</taxon>
        <taxon>Campylobacterota</taxon>
        <taxon>Epsilonproteobacteria</taxon>
        <taxon>Campylobacterales</taxon>
        <taxon>Campylobacteraceae</taxon>
        <taxon>Campylobacter</taxon>
    </lineage>
</organism>
<dbReference type="InterPro" id="IPR045462">
    <property type="entry name" value="aa-tRNA-synth_I_cd-bd"/>
</dbReference>
<proteinExistence type="inferred from homology"/>
<dbReference type="GO" id="GO:0008270">
    <property type="term" value="F:zinc ion binding"/>
    <property type="evidence" value="ECO:0007669"/>
    <property type="project" value="UniProtKB-UniRule"/>
</dbReference>
<comment type="catalytic activity">
    <reaction evidence="8">
        <text>tRNA(Glu) + L-glutamate + ATP = L-glutamyl-tRNA(Glu) + AMP + diphosphate</text>
        <dbReference type="Rhea" id="RHEA:23540"/>
        <dbReference type="Rhea" id="RHEA-COMP:9663"/>
        <dbReference type="Rhea" id="RHEA-COMP:9680"/>
        <dbReference type="ChEBI" id="CHEBI:29985"/>
        <dbReference type="ChEBI" id="CHEBI:30616"/>
        <dbReference type="ChEBI" id="CHEBI:33019"/>
        <dbReference type="ChEBI" id="CHEBI:78442"/>
        <dbReference type="ChEBI" id="CHEBI:78520"/>
        <dbReference type="ChEBI" id="CHEBI:456215"/>
        <dbReference type="EC" id="6.1.1.17"/>
    </reaction>
</comment>
<dbReference type="PANTHER" id="PTHR43311:SF2">
    <property type="entry name" value="GLUTAMATE--TRNA LIGASE, MITOCHONDRIAL-RELATED"/>
    <property type="match status" value="1"/>
</dbReference>
<dbReference type="InterPro" id="IPR001412">
    <property type="entry name" value="aa-tRNA-synth_I_CS"/>
</dbReference>
<dbReference type="InterPro" id="IPR014729">
    <property type="entry name" value="Rossmann-like_a/b/a_fold"/>
</dbReference>
<keyword evidence="6 8" id="KW-0648">Protein biosynthesis</keyword>
<comment type="function">
    <text evidence="8">Catalyzes the attachment of glutamate to tRNA(Glu) in a two-step reaction: glutamate is first activated by ATP to form Glu-AMP and then transferred to the acceptor end of tRNA(Glu).</text>
</comment>
<evidence type="ECO:0000256" key="7">
    <source>
        <dbReference type="ARBA" id="ARBA00023146"/>
    </source>
</evidence>
<evidence type="ECO:0000256" key="8">
    <source>
        <dbReference type="HAMAP-Rule" id="MF_00022"/>
    </source>
</evidence>
<dbReference type="GO" id="GO:0005829">
    <property type="term" value="C:cytosol"/>
    <property type="evidence" value="ECO:0007669"/>
    <property type="project" value="TreeGrafter"/>
</dbReference>
<evidence type="ECO:0000256" key="1">
    <source>
        <dbReference type="ARBA" id="ARBA00007894"/>
    </source>
</evidence>
<gene>
    <name evidence="11" type="primary">gltX1</name>
    <name evidence="8" type="synonym">gltX</name>
    <name evidence="11" type="ORF">CRECT_1575</name>
</gene>
<evidence type="ECO:0000256" key="4">
    <source>
        <dbReference type="ARBA" id="ARBA00022741"/>
    </source>
</evidence>
<keyword evidence="8" id="KW-0479">Metal-binding</keyword>
<dbReference type="HAMAP" id="MF_00022">
    <property type="entry name" value="Glu_tRNA_synth_type1"/>
    <property type="match status" value="1"/>
</dbReference>
<feature type="binding site" evidence="8">
    <location>
        <position position="238"/>
    </location>
    <ligand>
        <name>ATP</name>
        <dbReference type="ChEBI" id="CHEBI:30616"/>
    </ligand>
</feature>
<dbReference type="PROSITE" id="PS00178">
    <property type="entry name" value="AA_TRNA_LIGASE_I"/>
    <property type="match status" value="1"/>
</dbReference>
<feature type="binding site" evidence="8">
    <location>
        <position position="123"/>
    </location>
    <ligand>
        <name>Zn(2+)</name>
        <dbReference type="ChEBI" id="CHEBI:29105"/>
    </ligand>
</feature>
<feature type="binding site" evidence="8">
    <location>
        <position position="121"/>
    </location>
    <ligand>
        <name>Zn(2+)</name>
        <dbReference type="ChEBI" id="CHEBI:29105"/>
    </ligand>
</feature>
<feature type="binding site" evidence="8">
    <location>
        <position position="94"/>
    </location>
    <ligand>
        <name>Zn(2+)</name>
        <dbReference type="ChEBI" id="CHEBI:29105"/>
    </ligand>
</feature>
<evidence type="ECO:0000313" key="12">
    <source>
        <dbReference type="Proteomes" id="UP000502377"/>
    </source>
</evidence>
<keyword evidence="3 8" id="KW-0436">Ligase</keyword>
<evidence type="ECO:0000256" key="2">
    <source>
        <dbReference type="ARBA" id="ARBA00022490"/>
    </source>
</evidence>
<reference evidence="11 12" key="1">
    <citation type="submission" date="2016-07" db="EMBL/GenBank/DDBJ databases">
        <title>Comparative genomics of the Campylobacter concisus group.</title>
        <authorList>
            <person name="Miller W.G."/>
            <person name="Yee E."/>
            <person name="Chapman M.H."/>
            <person name="Huynh S."/>
            <person name="Bono J.L."/>
            <person name="On S.L.W."/>
            <person name="StLeger J."/>
            <person name="Foster G."/>
            <person name="Parker C.T."/>
        </authorList>
    </citation>
    <scope>NUCLEOTIDE SEQUENCE [LARGE SCALE GENOMIC DNA]</scope>
    <source>
        <strain evidence="11 12">ATCC 33238</strain>
    </source>
</reference>
<dbReference type="GO" id="GO:0005524">
    <property type="term" value="F:ATP binding"/>
    <property type="evidence" value="ECO:0007669"/>
    <property type="project" value="UniProtKB-UniRule"/>
</dbReference>
<dbReference type="InterPro" id="IPR000924">
    <property type="entry name" value="Glu/Gln-tRNA-synth"/>
</dbReference>
<comment type="similarity">
    <text evidence="1 8">Belongs to the class-I aminoacyl-tRNA synthetase family. Glutamate--tRNA ligase type 1 subfamily.</text>
</comment>
<sequence length="433" mass="49126">MYRFAPSPTGDMHLGNLRVAILNYVCSLQDKSGFIIRIEDTDKERNIPGKDKEILEILELFGIKWDTLYYQSKNLKFHREFAAKLLIDKKAFSCFCTESELEAKKEAAKARGEAYRYDGTCEHLNDNEVLNNQKPFVVRMKKPLCTMKFKDAIKGEISFEPENVDSFVIMRADFTPTYNFACAVDDMLEGVTFVIRGEDHVSNTPKQDLIREGLGYAQKINYAHLPIILNVEGKKMSKRENESSVKWLLSQGFMPEAIANYIVSLGYKAPVEIFTIEEAAQWFDISKVSASPAKFDVKQLEHINREHIKRASDTRLAALMSIKPEFAALAKFYTQESSLLTEIKAKVDAIFASKFIPDEFKEGCEAIKAAATSLNLSEFGEFNELKKALMDATGLKGKGFFMPLRILLTGAEHGPELSELYPLIKPYLKEILR</sequence>
<dbReference type="Proteomes" id="UP000502377">
    <property type="component" value="Chromosome"/>
</dbReference>
<dbReference type="Gene3D" id="1.10.10.350">
    <property type="match status" value="1"/>
</dbReference>
<dbReference type="InterPro" id="IPR008925">
    <property type="entry name" value="aa_tRNA-synth_I_cd-bd_sf"/>
</dbReference>
<evidence type="ECO:0000259" key="9">
    <source>
        <dbReference type="Pfam" id="PF00749"/>
    </source>
</evidence>
<dbReference type="PANTHER" id="PTHR43311">
    <property type="entry name" value="GLUTAMATE--TRNA LIGASE"/>
    <property type="match status" value="1"/>
</dbReference>
<name>A0A6G5QNK0_CAMRE</name>
<protein>
    <recommendedName>
        <fullName evidence="8">Glutamate--tRNA ligase</fullName>
        <ecNumber evidence="8">6.1.1.17</ecNumber>
    </recommendedName>
    <alternativeName>
        <fullName evidence="8">Glutamyl-tRNA synthetase</fullName>
        <shortName evidence="8">GluRS</shortName>
    </alternativeName>
</protein>
<evidence type="ECO:0000259" key="10">
    <source>
        <dbReference type="Pfam" id="PF19269"/>
    </source>
</evidence>
<keyword evidence="2 8" id="KW-0963">Cytoplasm</keyword>
<dbReference type="EMBL" id="CP012543">
    <property type="protein sequence ID" value="QCD47211.1"/>
    <property type="molecule type" value="Genomic_DNA"/>
</dbReference>
<evidence type="ECO:0000256" key="6">
    <source>
        <dbReference type="ARBA" id="ARBA00022917"/>
    </source>
</evidence>
<dbReference type="KEGG" id="crx:CRECT_1575"/>
<dbReference type="SUPFAM" id="SSF52374">
    <property type="entry name" value="Nucleotidylyl transferase"/>
    <property type="match status" value="1"/>
</dbReference>
<dbReference type="Pfam" id="PF00749">
    <property type="entry name" value="tRNA-synt_1c"/>
    <property type="match status" value="1"/>
</dbReference>
<dbReference type="NCBIfam" id="TIGR00464">
    <property type="entry name" value="gltX_bact"/>
    <property type="match status" value="1"/>
</dbReference>
<feature type="short sequence motif" description="'KMSKS' region" evidence="8">
    <location>
        <begin position="235"/>
        <end position="239"/>
    </location>
</feature>
<feature type="domain" description="Glutamyl/glutaminyl-tRNA synthetase class Ib catalytic" evidence="9">
    <location>
        <begin position="3"/>
        <end position="301"/>
    </location>
</feature>
<evidence type="ECO:0000313" key="11">
    <source>
        <dbReference type="EMBL" id="QCD47211.1"/>
    </source>
</evidence>
<dbReference type="EC" id="6.1.1.17" evidence="8"/>
<evidence type="ECO:0000256" key="5">
    <source>
        <dbReference type="ARBA" id="ARBA00022840"/>
    </source>
</evidence>
<dbReference type="Gene3D" id="3.40.50.620">
    <property type="entry name" value="HUPs"/>
    <property type="match status" value="1"/>
</dbReference>
<dbReference type="AlphaFoldDB" id="A0A6G5QNK0"/>
<keyword evidence="5 8" id="KW-0067">ATP-binding</keyword>
<keyword evidence="4 8" id="KW-0547">Nucleotide-binding</keyword>
<dbReference type="InterPro" id="IPR049940">
    <property type="entry name" value="GluQ/Sye"/>
</dbReference>
<dbReference type="PRINTS" id="PR00987">
    <property type="entry name" value="TRNASYNTHGLU"/>
</dbReference>
<accession>A0A6G5QNK0</accession>
<dbReference type="GO" id="GO:0006424">
    <property type="term" value="P:glutamyl-tRNA aminoacylation"/>
    <property type="evidence" value="ECO:0007669"/>
    <property type="project" value="UniProtKB-UniRule"/>
</dbReference>
<evidence type="ECO:0000256" key="3">
    <source>
        <dbReference type="ARBA" id="ARBA00022598"/>
    </source>
</evidence>